<keyword evidence="6" id="KW-0547">Nucleotide-binding</keyword>
<dbReference type="Pfam" id="PF01513">
    <property type="entry name" value="NAD_kinase"/>
    <property type="match status" value="1"/>
</dbReference>
<comment type="function">
    <text evidence="6">Involved in the regulation of the intracellular balance of NAD and NADP, and is a key enzyme in the biosynthesis of NADP. Catalyzes specifically the phosphorylation on 2'-hydroxyl of the adenosine moiety of NAD to yield NADP.</text>
</comment>
<dbReference type="GO" id="GO:0019674">
    <property type="term" value="P:NAD+ metabolic process"/>
    <property type="evidence" value="ECO:0007669"/>
    <property type="project" value="InterPro"/>
</dbReference>
<evidence type="ECO:0000256" key="3">
    <source>
        <dbReference type="ARBA" id="ARBA00022857"/>
    </source>
</evidence>
<evidence type="ECO:0000256" key="1">
    <source>
        <dbReference type="ARBA" id="ARBA00022679"/>
    </source>
</evidence>
<dbReference type="SUPFAM" id="SSF111331">
    <property type="entry name" value="NAD kinase/diacylglycerol kinase-like"/>
    <property type="match status" value="1"/>
</dbReference>
<dbReference type="Proteomes" id="UP000004756">
    <property type="component" value="Unassembled WGS sequence"/>
</dbReference>
<keyword evidence="8" id="KW-1185">Reference proteome</keyword>
<keyword evidence="6" id="KW-0963">Cytoplasm</keyword>
<dbReference type="Pfam" id="PF20143">
    <property type="entry name" value="NAD_kinase_C"/>
    <property type="match status" value="1"/>
</dbReference>
<comment type="similarity">
    <text evidence="6">Belongs to the NAD kinase family.</text>
</comment>
<dbReference type="InterPro" id="IPR002504">
    <property type="entry name" value="NADK"/>
</dbReference>
<feature type="binding site" evidence="6">
    <location>
        <begin position="70"/>
        <end position="71"/>
    </location>
    <ligand>
        <name>NAD(+)</name>
        <dbReference type="ChEBI" id="CHEBI:57540"/>
    </ligand>
</feature>
<dbReference type="Gene3D" id="2.60.200.30">
    <property type="entry name" value="Probable inorganic polyphosphate/atp-NAD kinase, domain 2"/>
    <property type="match status" value="1"/>
</dbReference>
<evidence type="ECO:0000256" key="6">
    <source>
        <dbReference type="HAMAP-Rule" id="MF_00361"/>
    </source>
</evidence>
<evidence type="ECO:0000256" key="2">
    <source>
        <dbReference type="ARBA" id="ARBA00022777"/>
    </source>
</evidence>
<keyword evidence="4 6" id="KW-0520">NAD</keyword>
<dbReference type="PANTHER" id="PTHR20275">
    <property type="entry name" value="NAD KINASE"/>
    <property type="match status" value="1"/>
</dbReference>
<dbReference type="InterPro" id="IPR016064">
    <property type="entry name" value="NAD/diacylglycerol_kinase_sf"/>
</dbReference>
<dbReference type="AlphaFoldDB" id="C0CY47"/>
<dbReference type="EMBL" id="ACCJ01000104">
    <property type="protein sequence ID" value="EEG55992.1"/>
    <property type="molecule type" value="Genomic_DNA"/>
</dbReference>
<comment type="subcellular location">
    <subcellularLocation>
        <location evidence="6">Cytoplasm</location>
    </subcellularLocation>
</comment>
<dbReference type="GO" id="GO:0005524">
    <property type="term" value="F:ATP binding"/>
    <property type="evidence" value="ECO:0007669"/>
    <property type="project" value="UniProtKB-KW"/>
</dbReference>
<feature type="active site" description="Proton acceptor" evidence="6">
    <location>
        <position position="70"/>
    </location>
</feature>
<keyword evidence="3 6" id="KW-0521">NADP</keyword>
<sequence>MGDGMRHFYIIANYDKEYVLEAETFIRSYLEGKGAQCTVQPAFPQDCLNRHTGSAMVPPEVQCVITIGGDGTLIQAARDLAGRDIPMVGVNRGHLGFLNQISRQEDIAPVMDALLEDRYQLESRMMIQGEAVRDGQTVMCDIALNEIAVTRKDALKALRFKVYVNDDFLNEYSADGILVATPTGSTAYNLSAGGPVIAPGAKMMVLTPICSHALNARSIVLAPEDSVRIDFVNGGQVAAFDGDTFIELEKGDSIRIKRSEMHTIMVKLKQISFMQNLSNHLAGRI</sequence>
<evidence type="ECO:0000313" key="8">
    <source>
        <dbReference type="Proteomes" id="UP000004756"/>
    </source>
</evidence>
<comment type="caution">
    <text evidence="6">Lacks conserved residue(s) required for the propagation of feature annotation.</text>
</comment>
<dbReference type="PANTHER" id="PTHR20275:SF0">
    <property type="entry name" value="NAD KINASE"/>
    <property type="match status" value="1"/>
</dbReference>
<dbReference type="GO" id="GO:0005737">
    <property type="term" value="C:cytoplasm"/>
    <property type="evidence" value="ECO:0007669"/>
    <property type="project" value="UniProtKB-SubCell"/>
</dbReference>
<reference evidence="7 8" key="2">
    <citation type="submission" date="2009-02" db="EMBL/GenBank/DDBJ databases">
        <title>Draft genome sequence of Clostridium asparagiforme (DSM 15981).</title>
        <authorList>
            <person name="Sudarsanam P."/>
            <person name="Ley R."/>
            <person name="Guruge J."/>
            <person name="Turnbaugh P.J."/>
            <person name="Mahowald M."/>
            <person name="Liep D."/>
            <person name="Gordon J."/>
        </authorList>
    </citation>
    <scope>NUCLEOTIDE SEQUENCE [LARGE SCALE GENOMIC DNA]</scope>
    <source>
        <strain evidence="7 8">DSM 15981</strain>
    </source>
</reference>
<protein>
    <recommendedName>
        <fullName evidence="6">NAD kinase</fullName>
        <ecNumber evidence="6">2.7.1.23</ecNumber>
    </recommendedName>
    <alternativeName>
        <fullName evidence="6">ATP-dependent NAD kinase</fullName>
    </alternativeName>
</protein>
<evidence type="ECO:0000256" key="5">
    <source>
        <dbReference type="ARBA" id="ARBA00047925"/>
    </source>
</evidence>
<feature type="binding site" evidence="6">
    <location>
        <position position="175"/>
    </location>
    <ligand>
        <name>NAD(+)</name>
        <dbReference type="ChEBI" id="CHEBI:57540"/>
    </ligand>
</feature>
<name>C0CY47_9FIRM</name>
<feature type="binding site" evidence="6">
    <location>
        <position position="156"/>
    </location>
    <ligand>
        <name>NAD(+)</name>
        <dbReference type="ChEBI" id="CHEBI:57540"/>
    </ligand>
</feature>
<organism evidence="7 8">
    <name type="scientific">[Clostridium] asparagiforme DSM 15981</name>
    <dbReference type="NCBI Taxonomy" id="518636"/>
    <lineage>
        <taxon>Bacteria</taxon>
        <taxon>Bacillati</taxon>
        <taxon>Bacillota</taxon>
        <taxon>Clostridia</taxon>
        <taxon>Lachnospirales</taxon>
        <taxon>Lachnospiraceae</taxon>
        <taxon>Enterocloster</taxon>
    </lineage>
</organism>
<dbReference type="InterPro" id="IPR017437">
    <property type="entry name" value="ATP-NAD_kinase_PpnK-typ_C"/>
</dbReference>
<keyword evidence="1 6" id="KW-0808">Transferase</keyword>
<feature type="binding site" evidence="6">
    <location>
        <begin position="145"/>
        <end position="146"/>
    </location>
    <ligand>
        <name>NAD(+)</name>
        <dbReference type="ChEBI" id="CHEBI:57540"/>
    </ligand>
</feature>
<dbReference type="GO" id="GO:0003951">
    <property type="term" value="F:NAD+ kinase activity"/>
    <property type="evidence" value="ECO:0007669"/>
    <property type="project" value="UniProtKB-UniRule"/>
</dbReference>
<dbReference type="EC" id="2.7.1.23" evidence="6"/>
<feature type="binding site" evidence="6">
    <location>
        <begin position="186"/>
        <end position="191"/>
    </location>
    <ligand>
        <name>NAD(+)</name>
        <dbReference type="ChEBI" id="CHEBI:57540"/>
    </ligand>
</feature>
<comment type="caution">
    <text evidence="7">The sequence shown here is derived from an EMBL/GenBank/DDBJ whole genome shotgun (WGS) entry which is preliminary data.</text>
</comment>
<proteinExistence type="inferred from homology"/>
<evidence type="ECO:0000256" key="4">
    <source>
        <dbReference type="ARBA" id="ARBA00023027"/>
    </source>
</evidence>
<keyword evidence="2 6" id="KW-0418">Kinase</keyword>
<accession>C0CY47</accession>
<comment type="cofactor">
    <cofactor evidence="6">
        <name>a divalent metal cation</name>
        <dbReference type="ChEBI" id="CHEBI:60240"/>
    </cofactor>
</comment>
<dbReference type="HOGENOM" id="CLU_008831_0_0_9"/>
<dbReference type="GO" id="GO:0046872">
    <property type="term" value="F:metal ion binding"/>
    <property type="evidence" value="ECO:0007669"/>
    <property type="project" value="UniProtKB-UniRule"/>
</dbReference>
<dbReference type="GO" id="GO:0051287">
    <property type="term" value="F:NAD binding"/>
    <property type="evidence" value="ECO:0007669"/>
    <property type="project" value="UniProtKB-ARBA"/>
</dbReference>
<dbReference type="Gene3D" id="3.40.50.10330">
    <property type="entry name" value="Probable inorganic polyphosphate/atp-NAD kinase, domain 1"/>
    <property type="match status" value="1"/>
</dbReference>
<comment type="catalytic activity">
    <reaction evidence="5 6">
        <text>NAD(+) + ATP = ADP + NADP(+) + H(+)</text>
        <dbReference type="Rhea" id="RHEA:18629"/>
        <dbReference type="ChEBI" id="CHEBI:15378"/>
        <dbReference type="ChEBI" id="CHEBI:30616"/>
        <dbReference type="ChEBI" id="CHEBI:57540"/>
        <dbReference type="ChEBI" id="CHEBI:58349"/>
        <dbReference type="ChEBI" id="CHEBI:456216"/>
        <dbReference type="EC" id="2.7.1.23"/>
    </reaction>
</comment>
<dbReference type="HAMAP" id="MF_00361">
    <property type="entry name" value="NAD_kinase"/>
    <property type="match status" value="1"/>
</dbReference>
<gene>
    <name evidence="6" type="primary">nadK</name>
    <name evidence="7" type="ORF">CLOSTASPAR_01923</name>
</gene>
<dbReference type="InterPro" id="IPR017438">
    <property type="entry name" value="ATP-NAD_kinase_N"/>
</dbReference>
<keyword evidence="6" id="KW-0067">ATP-binding</keyword>
<dbReference type="GO" id="GO:0006741">
    <property type="term" value="P:NADP+ biosynthetic process"/>
    <property type="evidence" value="ECO:0007669"/>
    <property type="project" value="UniProtKB-UniRule"/>
</dbReference>
<reference evidence="7 8" key="1">
    <citation type="submission" date="2009-01" db="EMBL/GenBank/DDBJ databases">
        <authorList>
            <person name="Fulton L."/>
            <person name="Clifton S."/>
            <person name="Fulton B."/>
            <person name="Xu J."/>
            <person name="Minx P."/>
            <person name="Pepin K.H."/>
            <person name="Johnson M."/>
            <person name="Bhonagiri V."/>
            <person name="Nash W.E."/>
            <person name="Mardis E.R."/>
            <person name="Wilson R.K."/>
        </authorList>
    </citation>
    <scope>NUCLEOTIDE SEQUENCE [LARGE SCALE GENOMIC DNA]</scope>
    <source>
        <strain evidence="7 8">DSM 15981</strain>
    </source>
</reference>
<evidence type="ECO:0000313" key="7">
    <source>
        <dbReference type="EMBL" id="EEG55992.1"/>
    </source>
</evidence>